<dbReference type="InterPro" id="IPR036388">
    <property type="entry name" value="WH-like_DNA-bd_sf"/>
</dbReference>
<keyword evidence="3" id="KW-0804">Transcription</keyword>
<dbReference type="GO" id="GO:0003700">
    <property type="term" value="F:DNA-binding transcription factor activity"/>
    <property type="evidence" value="ECO:0007669"/>
    <property type="project" value="InterPro"/>
</dbReference>
<dbReference type="SMART" id="SM00345">
    <property type="entry name" value="HTH_GNTR"/>
    <property type="match status" value="1"/>
</dbReference>
<dbReference type="InterPro" id="IPR036390">
    <property type="entry name" value="WH_DNA-bd_sf"/>
</dbReference>
<feature type="domain" description="HTH gntR-type" evidence="4">
    <location>
        <begin position="10"/>
        <end position="78"/>
    </location>
</feature>
<dbReference type="SUPFAM" id="SSF46785">
    <property type="entry name" value="Winged helix' DNA-binding domain"/>
    <property type="match status" value="1"/>
</dbReference>
<evidence type="ECO:0000256" key="3">
    <source>
        <dbReference type="ARBA" id="ARBA00023163"/>
    </source>
</evidence>
<dbReference type="PROSITE" id="PS50949">
    <property type="entry name" value="HTH_GNTR"/>
    <property type="match status" value="1"/>
</dbReference>
<proteinExistence type="predicted"/>
<dbReference type="GO" id="GO:0045892">
    <property type="term" value="P:negative regulation of DNA-templated transcription"/>
    <property type="evidence" value="ECO:0007669"/>
    <property type="project" value="TreeGrafter"/>
</dbReference>
<dbReference type="GO" id="GO:0003677">
    <property type="term" value="F:DNA binding"/>
    <property type="evidence" value="ECO:0007669"/>
    <property type="project" value="UniProtKB-KW"/>
</dbReference>
<dbReference type="Gene3D" id="1.10.10.10">
    <property type="entry name" value="Winged helix-like DNA-binding domain superfamily/Winged helix DNA-binding domain"/>
    <property type="match status" value="1"/>
</dbReference>
<comment type="caution">
    <text evidence="5">The sequence shown here is derived from an EMBL/GenBank/DDBJ whole genome shotgun (WGS) entry which is preliminary data.</text>
</comment>
<dbReference type="PANTHER" id="PTHR44846:SF1">
    <property type="entry name" value="MANNOSYL-D-GLYCERATE TRANSPORT_METABOLISM SYSTEM REPRESSOR MNGR-RELATED"/>
    <property type="match status" value="1"/>
</dbReference>
<dbReference type="Pfam" id="PF07702">
    <property type="entry name" value="UTRA"/>
    <property type="match status" value="1"/>
</dbReference>
<keyword evidence="2" id="KW-0238">DNA-binding</keyword>
<evidence type="ECO:0000256" key="2">
    <source>
        <dbReference type="ARBA" id="ARBA00023125"/>
    </source>
</evidence>
<evidence type="ECO:0000313" key="6">
    <source>
        <dbReference type="Proteomes" id="UP001249240"/>
    </source>
</evidence>
<dbReference type="Pfam" id="PF00392">
    <property type="entry name" value="GntR"/>
    <property type="match status" value="1"/>
</dbReference>
<protein>
    <submittedName>
        <fullName evidence="5">GntR family transcriptional regulator</fullName>
    </submittedName>
</protein>
<dbReference type="InterPro" id="IPR050679">
    <property type="entry name" value="Bact_HTH_transcr_reg"/>
</dbReference>
<dbReference type="PRINTS" id="PR00035">
    <property type="entry name" value="HTHGNTR"/>
</dbReference>
<sequence>MAQKIINENKPLYLQIKETILRQINDGELKPGDKLLSEAQFQKSFSVSRITVRKAIDELVEENYLMRLQGKGTFVKEQAETQQKSLSLTQVCLEQRKKLTSEVISVIECPVPTDFADLFNSKEAILVERLRKIDGVPIMLEKNYLPLAFTFLLDTDLSGSLYQVLASFSIDPQYKGLNQVAISQLTDQEAKLFNVQSGLSVIHHKGTVYDSKNQLVLASEELVRVDLPDLFKYYL</sequence>
<reference evidence="5" key="1">
    <citation type="submission" date="2023-03" db="EMBL/GenBank/DDBJ databases">
        <authorList>
            <person name="Shen W."/>
            <person name="Cai J."/>
        </authorList>
    </citation>
    <scope>NUCLEOTIDE SEQUENCE</scope>
    <source>
        <strain evidence="5">B646-2</strain>
    </source>
</reference>
<dbReference type="Gene3D" id="3.40.1410.10">
    <property type="entry name" value="Chorismate lyase-like"/>
    <property type="match status" value="1"/>
</dbReference>
<evidence type="ECO:0000259" key="4">
    <source>
        <dbReference type="PROSITE" id="PS50949"/>
    </source>
</evidence>
<dbReference type="CDD" id="cd07377">
    <property type="entry name" value="WHTH_GntR"/>
    <property type="match status" value="1"/>
</dbReference>
<organism evidence="5 6">
    <name type="scientific">Enterococcus raffinosus</name>
    <dbReference type="NCBI Taxonomy" id="71452"/>
    <lineage>
        <taxon>Bacteria</taxon>
        <taxon>Bacillati</taxon>
        <taxon>Bacillota</taxon>
        <taxon>Bacilli</taxon>
        <taxon>Lactobacillales</taxon>
        <taxon>Enterococcaceae</taxon>
        <taxon>Enterococcus</taxon>
    </lineage>
</organism>
<dbReference type="AlphaFoldDB" id="A0AAW8T0W9"/>
<dbReference type="InterPro" id="IPR011663">
    <property type="entry name" value="UTRA"/>
</dbReference>
<gene>
    <name evidence="5" type="ORF">P7D78_14075</name>
</gene>
<dbReference type="RefSeq" id="WP_010744702.1">
    <property type="nucleotide sequence ID" value="NZ_BAAAXM010000030.1"/>
</dbReference>
<dbReference type="Proteomes" id="UP001249240">
    <property type="component" value="Unassembled WGS sequence"/>
</dbReference>
<evidence type="ECO:0000256" key="1">
    <source>
        <dbReference type="ARBA" id="ARBA00023015"/>
    </source>
</evidence>
<dbReference type="FunFam" id="1.10.10.10:FF:000079">
    <property type="entry name" value="GntR family transcriptional regulator"/>
    <property type="match status" value="1"/>
</dbReference>
<dbReference type="InterPro" id="IPR028978">
    <property type="entry name" value="Chorismate_lyase_/UTRA_dom_sf"/>
</dbReference>
<dbReference type="SUPFAM" id="SSF64288">
    <property type="entry name" value="Chorismate lyase-like"/>
    <property type="match status" value="1"/>
</dbReference>
<evidence type="ECO:0000313" key="5">
    <source>
        <dbReference type="EMBL" id="MDT2539258.1"/>
    </source>
</evidence>
<keyword evidence="1" id="KW-0805">Transcription regulation</keyword>
<dbReference type="EMBL" id="JARPXM010000015">
    <property type="protein sequence ID" value="MDT2539258.1"/>
    <property type="molecule type" value="Genomic_DNA"/>
</dbReference>
<name>A0AAW8T0W9_9ENTE</name>
<dbReference type="SMART" id="SM00866">
    <property type="entry name" value="UTRA"/>
    <property type="match status" value="1"/>
</dbReference>
<dbReference type="InterPro" id="IPR000524">
    <property type="entry name" value="Tscrpt_reg_HTH_GntR"/>
</dbReference>
<accession>A0AAW8T0W9</accession>
<dbReference type="PANTHER" id="PTHR44846">
    <property type="entry name" value="MANNOSYL-D-GLYCERATE TRANSPORT/METABOLISM SYSTEM REPRESSOR MNGR-RELATED"/>
    <property type="match status" value="1"/>
</dbReference>